<dbReference type="Pfam" id="PF12796">
    <property type="entry name" value="Ank_2"/>
    <property type="match status" value="1"/>
</dbReference>
<feature type="repeat" description="ANK" evidence="3">
    <location>
        <begin position="71"/>
        <end position="103"/>
    </location>
</feature>
<dbReference type="Proteomes" id="UP000792457">
    <property type="component" value="Unassembled WGS sequence"/>
</dbReference>
<gene>
    <name evidence="4" type="ORF">J437_LFUL012426</name>
</gene>
<accession>A0A8K0KC43</accession>
<dbReference type="Gene3D" id="1.25.40.20">
    <property type="entry name" value="Ankyrin repeat-containing domain"/>
    <property type="match status" value="2"/>
</dbReference>
<keyword evidence="1" id="KW-0677">Repeat</keyword>
<feature type="repeat" description="ANK" evidence="3">
    <location>
        <begin position="38"/>
        <end position="70"/>
    </location>
</feature>
<dbReference type="InterPro" id="IPR036770">
    <property type="entry name" value="Ankyrin_rpt-contain_sf"/>
</dbReference>
<reference evidence="4" key="2">
    <citation type="submission" date="2017-10" db="EMBL/GenBank/DDBJ databases">
        <title>Ladona fulva Genome sequencing and assembly.</title>
        <authorList>
            <person name="Murali S."/>
            <person name="Richards S."/>
            <person name="Bandaranaike D."/>
            <person name="Bellair M."/>
            <person name="Blankenburg K."/>
            <person name="Chao H."/>
            <person name="Dinh H."/>
            <person name="Doddapaneni H."/>
            <person name="Dugan-Rocha S."/>
            <person name="Elkadiri S."/>
            <person name="Gnanaolivu R."/>
            <person name="Hernandez B."/>
            <person name="Skinner E."/>
            <person name="Javaid M."/>
            <person name="Lee S."/>
            <person name="Li M."/>
            <person name="Ming W."/>
            <person name="Munidasa M."/>
            <person name="Muniz J."/>
            <person name="Nguyen L."/>
            <person name="Hughes D."/>
            <person name="Osuji N."/>
            <person name="Pu L.-L."/>
            <person name="Puazo M."/>
            <person name="Qu C."/>
            <person name="Quiroz J."/>
            <person name="Raj R."/>
            <person name="Weissenberger G."/>
            <person name="Xin Y."/>
            <person name="Zou X."/>
            <person name="Han Y."/>
            <person name="Worley K."/>
            <person name="Muzny D."/>
            <person name="Gibbs R."/>
        </authorList>
    </citation>
    <scope>NUCLEOTIDE SEQUENCE</scope>
    <source>
        <strain evidence="4">Sampled in the wild</strain>
    </source>
</reference>
<dbReference type="InterPro" id="IPR002110">
    <property type="entry name" value="Ankyrin_rpt"/>
</dbReference>
<keyword evidence="2 3" id="KW-0040">ANK repeat</keyword>
<dbReference type="AlphaFoldDB" id="A0A8K0KC43"/>
<dbReference type="PRINTS" id="PR01415">
    <property type="entry name" value="ANKYRIN"/>
</dbReference>
<sequence>MASINSDTLHDLAYLGTIGILKYKINDDSEKATKLDINERMPIHWAALGGHLEIVEYLVGLNSPVDPRDDSGATPLLLASSAGKVPVVKYLLSRGADSNISNSGGHSPLQYASSKGWQEVSCFIFNSFTSLEIDIWHLACEEERGEAALYLIAKGALTDIQNKEKKTALELAPRPLALKLKEAMELGKELSSAG</sequence>
<dbReference type="SMART" id="SM00248">
    <property type="entry name" value="ANK"/>
    <property type="match status" value="3"/>
</dbReference>
<dbReference type="PROSITE" id="PS50297">
    <property type="entry name" value="ANK_REP_REGION"/>
    <property type="match status" value="2"/>
</dbReference>
<dbReference type="PANTHER" id="PTHR24171">
    <property type="entry name" value="ANKYRIN REPEAT DOMAIN-CONTAINING PROTEIN 39-RELATED"/>
    <property type="match status" value="1"/>
</dbReference>
<evidence type="ECO:0000313" key="5">
    <source>
        <dbReference type="Proteomes" id="UP000792457"/>
    </source>
</evidence>
<organism evidence="4 5">
    <name type="scientific">Ladona fulva</name>
    <name type="common">Scarce chaser dragonfly</name>
    <name type="synonym">Libellula fulva</name>
    <dbReference type="NCBI Taxonomy" id="123851"/>
    <lineage>
        <taxon>Eukaryota</taxon>
        <taxon>Metazoa</taxon>
        <taxon>Ecdysozoa</taxon>
        <taxon>Arthropoda</taxon>
        <taxon>Hexapoda</taxon>
        <taxon>Insecta</taxon>
        <taxon>Pterygota</taxon>
        <taxon>Palaeoptera</taxon>
        <taxon>Odonata</taxon>
        <taxon>Epiprocta</taxon>
        <taxon>Anisoptera</taxon>
        <taxon>Libelluloidea</taxon>
        <taxon>Libellulidae</taxon>
        <taxon>Ladona</taxon>
    </lineage>
</organism>
<keyword evidence="5" id="KW-1185">Reference proteome</keyword>
<proteinExistence type="predicted"/>
<comment type="caution">
    <text evidence="4">The sequence shown here is derived from an EMBL/GenBank/DDBJ whole genome shotgun (WGS) entry which is preliminary data.</text>
</comment>
<evidence type="ECO:0000256" key="3">
    <source>
        <dbReference type="PROSITE-ProRule" id="PRU00023"/>
    </source>
</evidence>
<name>A0A8K0KC43_LADFU</name>
<dbReference type="EMBL" id="KZ308555">
    <property type="protein sequence ID" value="KAG8231416.1"/>
    <property type="molecule type" value="Genomic_DNA"/>
</dbReference>
<protein>
    <submittedName>
        <fullName evidence="4">Uncharacterized protein</fullName>
    </submittedName>
</protein>
<evidence type="ECO:0000256" key="2">
    <source>
        <dbReference type="ARBA" id="ARBA00023043"/>
    </source>
</evidence>
<reference evidence="4" key="1">
    <citation type="submission" date="2013-04" db="EMBL/GenBank/DDBJ databases">
        <authorList>
            <person name="Qu J."/>
            <person name="Murali S.C."/>
            <person name="Bandaranaike D."/>
            <person name="Bellair M."/>
            <person name="Blankenburg K."/>
            <person name="Chao H."/>
            <person name="Dinh H."/>
            <person name="Doddapaneni H."/>
            <person name="Downs B."/>
            <person name="Dugan-Rocha S."/>
            <person name="Elkadiri S."/>
            <person name="Gnanaolivu R.D."/>
            <person name="Hernandez B."/>
            <person name="Javaid M."/>
            <person name="Jayaseelan J.C."/>
            <person name="Lee S."/>
            <person name="Li M."/>
            <person name="Ming W."/>
            <person name="Munidasa M."/>
            <person name="Muniz J."/>
            <person name="Nguyen L."/>
            <person name="Ongeri F."/>
            <person name="Osuji N."/>
            <person name="Pu L.-L."/>
            <person name="Puazo M."/>
            <person name="Qu C."/>
            <person name="Quiroz J."/>
            <person name="Raj R."/>
            <person name="Weissenberger G."/>
            <person name="Xin Y."/>
            <person name="Zou X."/>
            <person name="Han Y."/>
            <person name="Richards S."/>
            <person name="Worley K."/>
            <person name="Muzny D."/>
            <person name="Gibbs R."/>
        </authorList>
    </citation>
    <scope>NUCLEOTIDE SEQUENCE</scope>
    <source>
        <strain evidence="4">Sampled in the wild</strain>
    </source>
</reference>
<dbReference type="PROSITE" id="PS50088">
    <property type="entry name" value="ANK_REPEAT"/>
    <property type="match status" value="2"/>
</dbReference>
<evidence type="ECO:0000313" key="4">
    <source>
        <dbReference type="EMBL" id="KAG8231416.1"/>
    </source>
</evidence>
<dbReference type="PANTHER" id="PTHR24171:SF9">
    <property type="entry name" value="ANKYRIN REPEAT DOMAIN-CONTAINING PROTEIN 39"/>
    <property type="match status" value="1"/>
</dbReference>
<dbReference type="OrthoDB" id="1577640at2759"/>
<dbReference type="SUPFAM" id="SSF48403">
    <property type="entry name" value="Ankyrin repeat"/>
    <property type="match status" value="1"/>
</dbReference>
<evidence type="ECO:0000256" key="1">
    <source>
        <dbReference type="ARBA" id="ARBA00022737"/>
    </source>
</evidence>